<dbReference type="EMBL" id="FMYT01000035">
    <property type="protein sequence ID" value="SDD22519.1"/>
    <property type="molecule type" value="Genomic_DNA"/>
</dbReference>
<dbReference type="AlphaFoldDB" id="A0A1G6T0I3"/>
<feature type="domain" description="Schlafen AlbA-2" evidence="2">
    <location>
        <begin position="559"/>
        <end position="690"/>
    </location>
</feature>
<dbReference type="Pfam" id="PF04326">
    <property type="entry name" value="SLFN_AlbA_2"/>
    <property type="match status" value="1"/>
</dbReference>
<proteinExistence type="predicted"/>
<dbReference type="Pfam" id="PF03235">
    <property type="entry name" value="GmrSD_N"/>
    <property type="match status" value="1"/>
</dbReference>
<dbReference type="Gene3D" id="3.30.950.30">
    <property type="entry name" value="Schlafen, AAA domain"/>
    <property type="match status" value="1"/>
</dbReference>
<dbReference type="PANTHER" id="PTHR37292">
    <property type="entry name" value="VNG6097C"/>
    <property type="match status" value="1"/>
</dbReference>
<evidence type="ECO:0008006" key="5">
    <source>
        <dbReference type="Google" id="ProtNLM"/>
    </source>
</evidence>
<protein>
    <recommendedName>
        <fullName evidence="5">DUF262 domain-containing protein</fullName>
    </recommendedName>
</protein>
<organism evidence="3 4">
    <name type="scientific">Halanaerobium congolense</name>
    <dbReference type="NCBI Taxonomy" id="54121"/>
    <lineage>
        <taxon>Bacteria</taxon>
        <taxon>Bacillati</taxon>
        <taxon>Bacillota</taxon>
        <taxon>Clostridia</taxon>
        <taxon>Halanaerobiales</taxon>
        <taxon>Halanaerobiaceae</taxon>
        <taxon>Halanaerobium</taxon>
    </lineage>
</organism>
<gene>
    <name evidence="3" type="ORF">SAMN04488597_13513</name>
</gene>
<dbReference type="RefSeq" id="WP_149796964.1">
    <property type="nucleotide sequence ID" value="NZ_FMYT01000035.1"/>
</dbReference>
<evidence type="ECO:0000313" key="3">
    <source>
        <dbReference type="EMBL" id="SDD22519.1"/>
    </source>
</evidence>
<name>A0A1G6T0I3_9FIRM</name>
<accession>A0A1G6T0I3</accession>
<sequence length="704" mass="81653">MSERISILCSKIENRDLVLPEFQREFTWRKDQSRDLIDSLLKEYPTGSLLFWKTKEAIALKNMPKYEPEGLIEVLLDGQQRLTVLYMLLRDDIPPYYSNEDIEDGKDPRNLYYNIENQDLKYYKQIEMENNPYWVRVCDCFKTNKVSIPEIINEIDHENINLANKISDLHQNLNKLTQIRQVEYPIMFVGEEANLNHALTVFDRVNSKGTPLSEADIALAHLCSAWPKTRRVFKEKLEKLSKQGFDFDLTFLARAMNAVINGRAEYHLLHNLKEEQIAAGWNILDGLLDYVVNFLRDRAYIYGTNDLNTNNVLIPLLGYLSKNELKFQNESDRKKLLFWIYAALFQRRYSGSVDQKLARDLSAIETNNSVDSLLAVLKEDEGDPVVTPESLDTRGVGHPLYNMSCIVIRANDGVDWSNGLKLGRPFGSSYSIQRHHIFPKSLLRDAGYDSGNNLIHQKRVNEIANRVPMTQSGNLDIFNKPPEQYLEVVENNNPGNLKKFMIPTNSSLWKIDNYEQFLAKRRKLIAKEINNFMEGLIKNSNSEKEKTEDKLEKLIEKGESNKIEFKSTLRWNIYAERMDKNIEHSVLKTIAAFLNTDGGSLIIGIDDEKKALGLEMDKFENHDAMLLHLMNIVKDRIGAKFTRFFDINIEKYKGKEVLYLDCRPGLVPAYVKHNNQEKFYIRTGPSTTELSVSEIHEYIQQRFY</sequence>
<dbReference type="InterPro" id="IPR038461">
    <property type="entry name" value="Schlafen_AlbA_2_dom_sf"/>
</dbReference>
<evidence type="ECO:0000259" key="1">
    <source>
        <dbReference type="Pfam" id="PF03235"/>
    </source>
</evidence>
<dbReference type="PANTHER" id="PTHR37292:SF2">
    <property type="entry name" value="DUF262 DOMAIN-CONTAINING PROTEIN"/>
    <property type="match status" value="1"/>
</dbReference>
<evidence type="ECO:0000313" key="4">
    <source>
        <dbReference type="Proteomes" id="UP000324896"/>
    </source>
</evidence>
<reference evidence="3 4" key="1">
    <citation type="submission" date="2016-10" db="EMBL/GenBank/DDBJ databases">
        <authorList>
            <person name="Varghese N."/>
            <person name="Submissions S."/>
        </authorList>
    </citation>
    <scope>NUCLEOTIDE SEQUENCE [LARGE SCALE GENOMIC DNA]</scope>
    <source>
        <strain evidence="3 4">WG10</strain>
    </source>
</reference>
<dbReference type="Proteomes" id="UP000324896">
    <property type="component" value="Unassembled WGS sequence"/>
</dbReference>
<dbReference type="InterPro" id="IPR004919">
    <property type="entry name" value="GmrSD_N"/>
</dbReference>
<feature type="domain" description="GmrSD restriction endonucleases N-terminal" evidence="1">
    <location>
        <begin position="8"/>
        <end position="222"/>
    </location>
</feature>
<dbReference type="InterPro" id="IPR007421">
    <property type="entry name" value="Schlafen_AlbA_2_dom"/>
</dbReference>
<evidence type="ECO:0000259" key="2">
    <source>
        <dbReference type="Pfam" id="PF04326"/>
    </source>
</evidence>